<gene>
    <name evidence="1" type="ORF">LshimejAT787_1500690</name>
</gene>
<dbReference type="EMBL" id="BRPK01000015">
    <property type="protein sequence ID" value="GLB43885.1"/>
    <property type="molecule type" value="Genomic_DNA"/>
</dbReference>
<protein>
    <submittedName>
        <fullName evidence="1">Uncharacterized protein</fullName>
    </submittedName>
</protein>
<organism evidence="1 2">
    <name type="scientific">Lyophyllum shimeji</name>
    <name type="common">Hon-shimeji</name>
    <name type="synonym">Tricholoma shimeji</name>
    <dbReference type="NCBI Taxonomy" id="47721"/>
    <lineage>
        <taxon>Eukaryota</taxon>
        <taxon>Fungi</taxon>
        <taxon>Dikarya</taxon>
        <taxon>Basidiomycota</taxon>
        <taxon>Agaricomycotina</taxon>
        <taxon>Agaricomycetes</taxon>
        <taxon>Agaricomycetidae</taxon>
        <taxon>Agaricales</taxon>
        <taxon>Tricholomatineae</taxon>
        <taxon>Lyophyllaceae</taxon>
        <taxon>Lyophyllum</taxon>
    </lineage>
</organism>
<evidence type="ECO:0000313" key="1">
    <source>
        <dbReference type="EMBL" id="GLB43885.1"/>
    </source>
</evidence>
<evidence type="ECO:0000313" key="2">
    <source>
        <dbReference type="Proteomes" id="UP001063166"/>
    </source>
</evidence>
<dbReference type="AlphaFoldDB" id="A0A9P3UTQ8"/>
<name>A0A9P3UTQ8_LYOSH</name>
<proteinExistence type="predicted"/>
<reference evidence="1" key="1">
    <citation type="submission" date="2022-07" db="EMBL/GenBank/DDBJ databases">
        <title>The genome of Lyophyllum shimeji provides insight into the initial evolution of ectomycorrhizal fungal genome.</title>
        <authorList>
            <person name="Kobayashi Y."/>
            <person name="Shibata T."/>
            <person name="Hirakawa H."/>
            <person name="Shigenobu S."/>
            <person name="Nishiyama T."/>
            <person name="Yamada A."/>
            <person name="Hasebe M."/>
            <person name="Kawaguchi M."/>
        </authorList>
    </citation>
    <scope>NUCLEOTIDE SEQUENCE</scope>
    <source>
        <strain evidence="1">AT787</strain>
    </source>
</reference>
<comment type="caution">
    <text evidence="1">The sequence shown here is derived from an EMBL/GenBank/DDBJ whole genome shotgun (WGS) entry which is preliminary data.</text>
</comment>
<sequence>MAVAKSLTLSGDSTSHRKINYDARHIQMRVPDYVSGSLEPTEDSTLAIRLLGVESSADHSSELARDTWVE</sequence>
<dbReference type="Proteomes" id="UP001063166">
    <property type="component" value="Unassembled WGS sequence"/>
</dbReference>
<accession>A0A9P3UTQ8</accession>
<keyword evidence="2" id="KW-1185">Reference proteome</keyword>
<dbReference type="OrthoDB" id="3052721at2759"/>